<dbReference type="CDD" id="cd11064">
    <property type="entry name" value="CYP86A"/>
    <property type="match status" value="1"/>
</dbReference>
<keyword evidence="2 5" id="KW-0479">Metal-binding</keyword>
<dbReference type="Gene3D" id="1.10.630.10">
    <property type="entry name" value="Cytochrome P450"/>
    <property type="match status" value="1"/>
</dbReference>
<dbReference type="GO" id="GO:0016705">
    <property type="term" value="F:oxidoreductase activity, acting on paired donors, with incorporation or reduction of molecular oxygen"/>
    <property type="evidence" value="ECO:0007669"/>
    <property type="project" value="InterPro"/>
</dbReference>
<accession>A0AAV9DRS8</accession>
<keyword evidence="10" id="KW-1185">Reference proteome</keyword>
<dbReference type="InterPro" id="IPR036396">
    <property type="entry name" value="Cyt_P450_sf"/>
</dbReference>
<dbReference type="GO" id="GO:0006629">
    <property type="term" value="P:lipid metabolic process"/>
    <property type="evidence" value="ECO:0007669"/>
    <property type="project" value="UniProtKB-ARBA"/>
</dbReference>
<evidence type="ECO:0000313" key="9">
    <source>
        <dbReference type="EMBL" id="KAK1303889.1"/>
    </source>
</evidence>
<keyword evidence="8" id="KW-1133">Transmembrane helix</keyword>
<keyword evidence="4 5" id="KW-0408">Iron</keyword>
<evidence type="ECO:0000256" key="3">
    <source>
        <dbReference type="ARBA" id="ARBA00023002"/>
    </source>
</evidence>
<evidence type="ECO:0000313" key="10">
    <source>
        <dbReference type="Proteomes" id="UP001180020"/>
    </source>
</evidence>
<feature type="compositionally biased region" description="Pro residues" evidence="7">
    <location>
        <begin position="503"/>
        <end position="513"/>
    </location>
</feature>
<dbReference type="PROSITE" id="PS00086">
    <property type="entry name" value="CYTOCHROME_P450"/>
    <property type="match status" value="1"/>
</dbReference>
<dbReference type="GO" id="GO:0004497">
    <property type="term" value="F:monooxygenase activity"/>
    <property type="evidence" value="ECO:0007669"/>
    <property type="project" value="UniProtKB-KW"/>
</dbReference>
<dbReference type="PANTHER" id="PTHR24296">
    <property type="entry name" value="CYTOCHROME P450"/>
    <property type="match status" value="1"/>
</dbReference>
<dbReference type="PRINTS" id="PR00385">
    <property type="entry name" value="P450"/>
</dbReference>
<evidence type="ECO:0000256" key="6">
    <source>
        <dbReference type="RuleBase" id="RU000461"/>
    </source>
</evidence>
<comment type="caution">
    <text evidence="9">The sequence shown here is derived from an EMBL/GenBank/DDBJ whole genome shotgun (WGS) entry which is preliminary data.</text>
</comment>
<dbReference type="EMBL" id="JAUJYO010000011">
    <property type="protein sequence ID" value="KAK1303889.1"/>
    <property type="molecule type" value="Genomic_DNA"/>
</dbReference>
<keyword evidence="3 6" id="KW-0560">Oxidoreductase</keyword>
<sequence>MEVVFNLHSFSSLLYLLLIPLFYLIIIKTIQSKHQQIHPGPRPFPLLGNLPQFLANRARFLDWTTDLLAASPTGTIFIRRPWKPPMVITANPSNVEHMLKSRFDNYPKGDRMSNALHDFLGSGIFNADGERWKTQRKTASFEFSTKSMRQFVSEAVRDEIVHRLVPFLEAVADRGEVVNLQDALERFAFDNICRVAFDVDPACLGSGSSSGPGDFMSSFEAASELSVGRMRSAVPPLWRLKRLLNVGSERRLRSSIGTVHAFATDIIRSRMEEEASRGRSDLLSRFAEDGESSEERLRDVVVSFILAGRDTTSSVLARLFWVLWSRPDVVEKIRAELKSIRGARSAEGGEGEVFEFEELKEMHYTHGAISEALRLYPPVSVDSKLCASEDVLADGTRVGKGWVVAYNAYAMGRMVSIWGKDCLEFRPERWIDAEGKYRAAESPYKYPVFHAGPRMCLGREMAYIQMKSVAAAVVERFDMEVNDRTGTCGGHQRSLTLRMKGGLPPPPPPPPPISSVEAAATTASSPSSDQSELEHLKARPAVILERRTRIPRHRRVSKKYPLFLLLRKSKWRSHQRPWKRSGNLGRSIKWRFGAPCA</sequence>
<evidence type="ECO:0000256" key="1">
    <source>
        <dbReference type="ARBA" id="ARBA00010617"/>
    </source>
</evidence>
<evidence type="ECO:0000256" key="7">
    <source>
        <dbReference type="SAM" id="MobiDB-lite"/>
    </source>
</evidence>
<dbReference type="SUPFAM" id="SSF48264">
    <property type="entry name" value="Cytochrome P450"/>
    <property type="match status" value="1"/>
</dbReference>
<dbReference type="PRINTS" id="PR00463">
    <property type="entry name" value="EP450I"/>
</dbReference>
<reference evidence="9" key="2">
    <citation type="submission" date="2023-06" db="EMBL/GenBank/DDBJ databases">
        <authorList>
            <person name="Ma L."/>
            <person name="Liu K.-W."/>
            <person name="Li Z."/>
            <person name="Hsiao Y.-Y."/>
            <person name="Qi Y."/>
            <person name="Fu T."/>
            <person name="Tang G."/>
            <person name="Zhang D."/>
            <person name="Sun W.-H."/>
            <person name="Liu D.-K."/>
            <person name="Li Y."/>
            <person name="Chen G.-Z."/>
            <person name="Liu X.-D."/>
            <person name="Liao X.-Y."/>
            <person name="Jiang Y.-T."/>
            <person name="Yu X."/>
            <person name="Hao Y."/>
            <person name="Huang J."/>
            <person name="Zhao X.-W."/>
            <person name="Ke S."/>
            <person name="Chen Y.-Y."/>
            <person name="Wu W.-L."/>
            <person name="Hsu J.-L."/>
            <person name="Lin Y.-F."/>
            <person name="Huang M.-D."/>
            <person name="Li C.-Y."/>
            <person name="Huang L."/>
            <person name="Wang Z.-W."/>
            <person name="Zhao X."/>
            <person name="Zhong W.-Y."/>
            <person name="Peng D.-H."/>
            <person name="Ahmad S."/>
            <person name="Lan S."/>
            <person name="Zhang J.-S."/>
            <person name="Tsai W.-C."/>
            <person name="Van De Peer Y."/>
            <person name="Liu Z.-J."/>
        </authorList>
    </citation>
    <scope>NUCLEOTIDE SEQUENCE</scope>
    <source>
        <strain evidence="9">CP</strain>
        <tissue evidence="9">Leaves</tissue>
    </source>
</reference>
<evidence type="ECO:0000256" key="2">
    <source>
        <dbReference type="ARBA" id="ARBA00022723"/>
    </source>
</evidence>
<reference evidence="9" key="1">
    <citation type="journal article" date="2023" name="Nat. Commun.">
        <title>Diploid and tetraploid genomes of Acorus and the evolution of monocots.</title>
        <authorList>
            <person name="Ma L."/>
            <person name="Liu K.W."/>
            <person name="Li Z."/>
            <person name="Hsiao Y.Y."/>
            <person name="Qi Y."/>
            <person name="Fu T."/>
            <person name="Tang G.D."/>
            <person name="Zhang D."/>
            <person name="Sun W.H."/>
            <person name="Liu D.K."/>
            <person name="Li Y."/>
            <person name="Chen G.Z."/>
            <person name="Liu X.D."/>
            <person name="Liao X.Y."/>
            <person name="Jiang Y.T."/>
            <person name="Yu X."/>
            <person name="Hao Y."/>
            <person name="Huang J."/>
            <person name="Zhao X.W."/>
            <person name="Ke S."/>
            <person name="Chen Y.Y."/>
            <person name="Wu W.L."/>
            <person name="Hsu J.L."/>
            <person name="Lin Y.F."/>
            <person name="Huang M.D."/>
            <person name="Li C.Y."/>
            <person name="Huang L."/>
            <person name="Wang Z.W."/>
            <person name="Zhao X."/>
            <person name="Zhong W.Y."/>
            <person name="Peng D.H."/>
            <person name="Ahmad S."/>
            <person name="Lan S."/>
            <person name="Zhang J.S."/>
            <person name="Tsai W.C."/>
            <person name="Van de Peer Y."/>
            <person name="Liu Z.J."/>
        </authorList>
    </citation>
    <scope>NUCLEOTIDE SEQUENCE</scope>
    <source>
        <strain evidence="9">CP</strain>
    </source>
</reference>
<keyword evidence="8" id="KW-0812">Transmembrane</keyword>
<protein>
    <submittedName>
        <fullName evidence="9">Cytochrome P450 94A1</fullName>
    </submittedName>
</protein>
<dbReference type="GO" id="GO:0020037">
    <property type="term" value="F:heme binding"/>
    <property type="evidence" value="ECO:0007669"/>
    <property type="project" value="InterPro"/>
</dbReference>
<keyword evidence="5 6" id="KW-0349">Heme</keyword>
<dbReference type="GO" id="GO:0005506">
    <property type="term" value="F:iron ion binding"/>
    <property type="evidence" value="ECO:0007669"/>
    <property type="project" value="InterPro"/>
</dbReference>
<comment type="cofactor">
    <cofactor evidence="5">
        <name>heme</name>
        <dbReference type="ChEBI" id="CHEBI:30413"/>
    </cofactor>
</comment>
<feature type="region of interest" description="Disordered" evidence="7">
    <location>
        <begin position="485"/>
        <end position="536"/>
    </location>
</feature>
<gene>
    <name evidence="9" type="primary">CYP94A1</name>
    <name evidence="9" type="ORF">QJS10_CPB11g00585</name>
</gene>
<keyword evidence="8" id="KW-0472">Membrane</keyword>
<evidence type="ECO:0000256" key="8">
    <source>
        <dbReference type="SAM" id="Phobius"/>
    </source>
</evidence>
<comment type="similarity">
    <text evidence="1 6">Belongs to the cytochrome P450 family.</text>
</comment>
<name>A0AAV9DRS8_ACOCL</name>
<dbReference type="Pfam" id="PF00067">
    <property type="entry name" value="p450"/>
    <property type="match status" value="1"/>
</dbReference>
<proteinExistence type="inferred from homology"/>
<dbReference type="InterPro" id="IPR002401">
    <property type="entry name" value="Cyt_P450_E_grp-I"/>
</dbReference>
<keyword evidence="6" id="KW-0503">Monooxygenase</keyword>
<organism evidence="9 10">
    <name type="scientific">Acorus calamus</name>
    <name type="common">Sweet flag</name>
    <dbReference type="NCBI Taxonomy" id="4465"/>
    <lineage>
        <taxon>Eukaryota</taxon>
        <taxon>Viridiplantae</taxon>
        <taxon>Streptophyta</taxon>
        <taxon>Embryophyta</taxon>
        <taxon>Tracheophyta</taxon>
        <taxon>Spermatophyta</taxon>
        <taxon>Magnoliopsida</taxon>
        <taxon>Liliopsida</taxon>
        <taxon>Acoraceae</taxon>
        <taxon>Acorus</taxon>
    </lineage>
</organism>
<evidence type="ECO:0000256" key="4">
    <source>
        <dbReference type="ARBA" id="ARBA00023004"/>
    </source>
</evidence>
<evidence type="ECO:0000256" key="5">
    <source>
        <dbReference type="PIRSR" id="PIRSR602401-1"/>
    </source>
</evidence>
<feature type="binding site" description="axial binding residue" evidence="5">
    <location>
        <position position="456"/>
    </location>
    <ligand>
        <name>heme</name>
        <dbReference type="ChEBI" id="CHEBI:30413"/>
    </ligand>
    <ligandPart>
        <name>Fe</name>
        <dbReference type="ChEBI" id="CHEBI:18248"/>
    </ligandPart>
</feature>
<feature type="transmembrane region" description="Helical" evidence="8">
    <location>
        <begin position="12"/>
        <end position="30"/>
    </location>
</feature>
<dbReference type="AlphaFoldDB" id="A0AAV9DRS8"/>
<dbReference type="Proteomes" id="UP001180020">
    <property type="component" value="Unassembled WGS sequence"/>
</dbReference>
<dbReference type="InterPro" id="IPR017972">
    <property type="entry name" value="Cyt_P450_CS"/>
</dbReference>
<feature type="compositionally biased region" description="Low complexity" evidence="7">
    <location>
        <begin position="514"/>
        <end position="530"/>
    </location>
</feature>
<dbReference type="InterPro" id="IPR001128">
    <property type="entry name" value="Cyt_P450"/>
</dbReference>